<dbReference type="InterPro" id="IPR024752">
    <property type="entry name" value="Myb/SANT-like_dom"/>
</dbReference>
<evidence type="ECO:0000256" key="5">
    <source>
        <dbReference type="ARBA" id="ARBA00022741"/>
    </source>
</evidence>
<evidence type="ECO:0000256" key="7">
    <source>
        <dbReference type="ARBA" id="ARBA00022840"/>
    </source>
</evidence>
<keyword evidence="2" id="KW-0723">Serine/threonine-protein kinase</keyword>
<keyword evidence="12" id="KW-0675">Receptor</keyword>
<dbReference type="PROSITE" id="PS50011">
    <property type="entry name" value="PROTEIN_KINASE_DOM"/>
    <property type="match status" value="1"/>
</dbReference>
<accession>M7ZWH4</accession>
<dbReference type="Pfam" id="PF01419">
    <property type="entry name" value="Jacalin"/>
    <property type="match status" value="1"/>
</dbReference>
<evidence type="ECO:0000313" key="12">
    <source>
        <dbReference type="EMBL" id="EMS63996.1"/>
    </source>
</evidence>
<gene>
    <name evidence="12" type="ORF">TRIUR3_02043</name>
</gene>
<comment type="catalytic activity">
    <reaction evidence="9">
        <text>L-seryl-[protein] + ATP = O-phospho-L-seryl-[protein] + ADP + H(+)</text>
        <dbReference type="Rhea" id="RHEA:17989"/>
        <dbReference type="Rhea" id="RHEA-COMP:9863"/>
        <dbReference type="Rhea" id="RHEA-COMP:11604"/>
        <dbReference type="ChEBI" id="CHEBI:15378"/>
        <dbReference type="ChEBI" id="CHEBI:29999"/>
        <dbReference type="ChEBI" id="CHEBI:30616"/>
        <dbReference type="ChEBI" id="CHEBI:83421"/>
        <dbReference type="ChEBI" id="CHEBI:456216"/>
        <dbReference type="EC" id="2.7.11.1"/>
    </reaction>
</comment>
<dbReference type="SMART" id="SM00220">
    <property type="entry name" value="S_TKc"/>
    <property type="match status" value="1"/>
</dbReference>
<dbReference type="PANTHER" id="PTHR45707">
    <property type="entry name" value="C2 CALCIUM/LIPID-BINDING PLANT PHOSPHORIBOSYLTRANSFERASE FAMILY PROTEIN"/>
    <property type="match status" value="1"/>
</dbReference>
<dbReference type="PROSITE" id="PS00107">
    <property type="entry name" value="PROTEIN_KINASE_ATP"/>
    <property type="match status" value="1"/>
</dbReference>
<feature type="region of interest" description="Disordered" evidence="10">
    <location>
        <begin position="700"/>
        <end position="719"/>
    </location>
</feature>
<evidence type="ECO:0000256" key="2">
    <source>
        <dbReference type="ARBA" id="ARBA00022527"/>
    </source>
</evidence>
<dbReference type="InterPro" id="IPR036404">
    <property type="entry name" value="Jacalin-like_lectin_dom_sf"/>
</dbReference>
<dbReference type="GO" id="GO:0030246">
    <property type="term" value="F:carbohydrate binding"/>
    <property type="evidence" value="ECO:0007669"/>
    <property type="project" value="UniProtKB-KW"/>
</dbReference>
<dbReference type="InterPro" id="IPR000719">
    <property type="entry name" value="Prot_kinase_dom"/>
</dbReference>
<evidence type="ECO:0000256" key="8">
    <source>
        <dbReference type="ARBA" id="ARBA00047899"/>
    </source>
</evidence>
<keyword evidence="4" id="KW-0430">Lectin</keyword>
<feature type="compositionally biased region" description="Low complexity" evidence="10">
    <location>
        <begin position="327"/>
        <end position="337"/>
    </location>
</feature>
<dbReference type="InterPro" id="IPR001229">
    <property type="entry name" value="Jacalin-like_lectin_dom"/>
</dbReference>
<dbReference type="SUPFAM" id="SSF51101">
    <property type="entry name" value="Mannose-binding lectins"/>
    <property type="match status" value="1"/>
</dbReference>
<dbReference type="FunFam" id="1.10.510.10:FF:001023">
    <property type="entry name" value="Os07g0541700 protein"/>
    <property type="match status" value="1"/>
</dbReference>
<evidence type="ECO:0000256" key="10">
    <source>
        <dbReference type="SAM" id="MobiDB-lite"/>
    </source>
</evidence>
<dbReference type="STRING" id="4572.M7ZWH4"/>
<dbReference type="EMBL" id="KD061657">
    <property type="protein sequence ID" value="EMS63996.1"/>
    <property type="molecule type" value="Genomic_DNA"/>
</dbReference>
<dbReference type="GO" id="GO:0005524">
    <property type="term" value="F:ATP binding"/>
    <property type="evidence" value="ECO:0007669"/>
    <property type="project" value="UniProtKB-UniRule"/>
</dbReference>
<sequence length="733" mass="82302">MENLHLEPKDLKYSLLEEVTNGFSEEHKVGTGGFGEVYKGVLDNGQEIAVKKLHYMPGLNDEQFKHEFNNLMRVQHQNIIRLVGYCYEIRHIHHELKGEYVFARVEERALCFEYLRGGSLDRHLSDEFSGLDWHTRYKIIKGICEGLNYLHKGSNDPMYHLDLKPANILLDEEMMPKIGDFGLSRLFASTKTFTTKVNKNWRKRIAEVDCRQVKRCIKIAVNCVDADKGNRPTIEDVIHELKEGEEQDKSQEPVVTRLGPWGGNGGMAYDITVTPHRLKSVTIYSGITVDQLKFSYTDHSGHQRNVGQWGGSMSGDGYTPPPRRRLAVAPPSAAAPRIYASSRKSPSIAARSSRPKSPSTPCLLPICRHSLRWSPPTAAQRRAPDGSGRKIHAGEAIPPAQDGTECVAYILSGSAEWTNENTRIIVELFVKQVKAGNMPSTHLTPSAYDEVGKEFLMRTGLEYTPKQDLPGCGKFKKHGLRNEEGLRILFEDISVDGTDHWNPASGLPPPSSSALKTTLNVDEITDLDLEDDTEEQPSPTVASSSKVRLGVTIPEKNKKPKNAQVMQEEIRKISSIAQASHTSFQSFLKKDETVSVASTMDLVRDCGAIDDTDEHFIATELFLKREQREMFLHMTSDSRKGCQFRQMPNYSFQTQMKIVATTMTLHNYVRLHEKDDIHFVRCERDPDYVPTIPDSNKKCVIPSSASDASTSEASAPDMDRFRNELGTAIALGW</sequence>
<dbReference type="InterPro" id="IPR008271">
    <property type="entry name" value="Ser/Thr_kinase_AS"/>
</dbReference>
<dbReference type="eggNOG" id="KOG1187">
    <property type="taxonomic scope" value="Eukaryota"/>
</dbReference>
<reference evidence="12" key="1">
    <citation type="journal article" date="2013" name="Nature">
        <title>Draft genome of the wheat A-genome progenitor Triticum urartu.</title>
        <authorList>
            <person name="Ling H.Q."/>
            <person name="Zhao S."/>
            <person name="Liu D."/>
            <person name="Wang J."/>
            <person name="Sun H."/>
            <person name="Zhang C."/>
            <person name="Fan H."/>
            <person name="Li D."/>
            <person name="Dong L."/>
            <person name="Tao Y."/>
            <person name="Gao C."/>
            <person name="Wu H."/>
            <person name="Li Y."/>
            <person name="Cui Y."/>
            <person name="Guo X."/>
            <person name="Zheng S."/>
            <person name="Wang B."/>
            <person name="Yu K."/>
            <person name="Liang Q."/>
            <person name="Yang W."/>
            <person name="Lou X."/>
            <person name="Chen J."/>
            <person name="Feng M."/>
            <person name="Jian J."/>
            <person name="Zhang X."/>
            <person name="Luo G."/>
            <person name="Jiang Y."/>
            <person name="Liu J."/>
            <person name="Wang Z."/>
            <person name="Sha Y."/>
            <person name="Zhang B."/>
            <person name="Wu H."/>
            <person name="Tang D."/>
            <person name="Shen Q."/>
            <person name="Xue P."/>
            <person name="Zou S."/>
            <person name="Wang X."/>
            <person name="Liu X."/>
            <person name="Wang F."/>
            <person name="Yang Y."/>
            <person name="An X."/>
            <person name="Dong Z."/>
            <person name="Zhang K."/>
            <person name="Zhang X."/>
            <person name="Luo M.C."/>
            <person name="Dvorak J."/>
            <person name="Tong Y."/>
            <person name="Wang J."/>
            <person name="Yang H."/>
            <person name="Li Z."/>
            <person name="Wang D."/>
            <person name="Zhang A."/>
            <person name="Wang J."/>
        </authorList>
    </citation>
    <scope>NUCLEOTIDE SEQUENCE</scope>
</reference>
<feature type="domain" description="Protein kinase" evidence="11">
    <location>
        <begin position="23"/>
        <end position="338"/>
    </location>
</feature>
<name>M7ZWH4_TRIUA</name>
<keyword evidence="5" id="KW-0547">Nucleotide-binding</keyword>
<evidence type="ECO:0000256" key="6">
    <source>
        <dbReference type="ARBA" id="ARBA00022777"/>
    </source>
</evidence>
<comment type="catalytic activity">
    <reaction evidence="8">
        <text>L-threonyl-[protein] + ATP = O-phospho-L-threonyl-[protein] + ADP + H(+)</text>
        <dbReference type="Rhea" id="RHEA:46608"/>
        <dbReference type="Rhea" id="RHEA-COMP:11060"/>
        <dbReference type="Rhea" id="RHEA-COMP:11605"/>
        <dbReference type="ChEBI" id="CHEBI:15378"/>
        <dbReference type="ChEBI" id="CHEBI:30013"/>
        <dbReference type="ChEBI" id="CHEBI:30616"/>
        <dbReference type="ChEBI" id="CHEBI:61977"/>
        <dbReference type="ChEBI" id="CHEBI:456216"/>
        <dbReference type="EC" id="2.7.11.1"/>
    </reaction>
</comment>
<evidence type="ECO:0000256" key="9">
    <source>
        <dbReference type="ARBA" id="ARBA00048679"/>
    </source>
</evidence>
<feature type="region of interest" description="Disordered" evidence="10">
    <location>
        <begin position="327"/>
        <end position="361"/>
    </location>
</feature>
<keyword evidence="7" id="KW-0067">ATP-binding</keyword>
<proteinExistence type="predicted"/>
<dbReference type="EC" id="2.7.11.1" evidence="1"/>
<keyword evidence="3" id="KW-0808">Transferase</keyword>
<evidence type="ECO:0000259" key="11">
    <source>
        <dbReference type="PROSITE" id="PS50011"/>
    </source>
</evidence>
<evidence type="ECO:0000256" key="3">
    <source>
        <dbReference type="ARBA" id="ARBA00022679"/>
    </source>
</evidence>
<evidence type="ECO:0000256" key="4">
    <source>
        <dbReference type="ARBA" id="ARBA00022734"/>
    </source>
</evidence>
<dbReference type="GO" id="GO:0004674">
    <property type="term" value="F:protein serine/threonine kinase activity"/>
    <property type="evidence" value="ECO:0007669"/>
    <property type="project" value="UniProtKB-KW"/>
</dbReference>
<protein>
    <recommendedName>
        <fullName evidence="1">non-specific serine/threonine protein kinase</fullName>
        <ecNumber evidence="1">2.7.11.1</ecNumber>
    </recommendedName>
</protein>
<dbReference type="Gene3D" id="3.30.200.20">
    <property type="entry name" value="Phosphorylase Kinase, domain 1"/>
    <property type="match status" value="1"/>
</dbReference>
<dbReference type="Pfam" id="PF12776">
    <property type="entry name" value="Myb_DNA-bind_3"/>
    <property type="match status" value="1"/>
</dbReference>
<feature type="compositionally biased region" description="Low complexity" evidence="10">
    <location>
        <begin position="703"/>
        <end position="715"/>
    </location>
</feature>
<dbReference type="InterPro" id="IPR011009">
    <property type="entry name" value="Kinase-like_dom_sf"/>
</dbReference>
<dbReference type="PROSITE" id="PS00108">
    <property type="entry name" value="PROTEIN_KINASE_ST"/>
    <property type="match status" value="1"/>
</dbReference>
<dbReference type="PANTHER" id="PTHR45707:SF46">
    <property type="entry name" value="PROTEIN KINASE DOMAIN-CONTAINING PROTEIN"/>
    <property type="match status" value="1"/>
</dbReference>
<organism evidence="12">
    <name type="scientific">Triticum urartu</name>
    <name type="common">Red wild einkorn</name>
    <name type="synonym">Crithodium urartu</name>
    <dbReference type="NCBI Taxonomy" id="4572"/>
    <lineage>
        <taxon>Eukaryota</taxon>
        <taxon>Viridiplantae</taxon>
        <taxon>Streptophyta</taxon>
        <taxon>Embryophyta</taxon>
        <taxon>Tracheophyta</taxon>
        <taxon>Spermatophyta</taxon>
        <taxon>Magnoliopsida</taxon>
        <taxon>Liliopsida</taxon>
        <taxon>Poales</taxon>
        <taxon>Poaceae</taxon>
        <taxon>BOP clade</taxon>
        <taxon>Pooideae</taxon>
        <taxon>Triticodae</taxon>
        <taxon>Triticeae</taxon>
        <taxon>Triticinae</taxon>
        <taxon>Triticum</taxon>
    </lineage>
</organism>
<evidence type="ECO:0000256" key="1">
    <source>
        <dbReference type="ARBA" id="ARBA00012513"/>
    </source>
</evidence>
<dbReference type="InterPro" id="IPR017441">
    <property type="entry name" value="Protein_kinase_ATP_BS"/>
</dbReference>
<keyword evidence="6 12" id="KW-0418">Kinase</keyword>
<dbReference type="Gene3D" id="1.10.510.10">
    <property type="entry name" value="Transferase(Phosphotransferase) domain 1"/>
    <property type="match status" value="1"/>
</dbReference>
<dbReference type="Pfam" id="PF00069">
    <property type="entry name" value="Pkinase"/>
    <property type="match status" value="1"/>
</dbReference>
<dbReference type="FunFam" id="3.30.200.20:FF:000465">
    <property type="entry name" value="Cysteine-rich receptor-like protein kinase 6"/>
    <property type="match status" value="1"/>
</dbReference>
<dbReference type="SUPFAM" id="SSF56112">
    <property type="entry name" value="Protein kinase-like (PK-like)"/>
    <property type="match status" value="1"/>
</dbReference>
<dbReference type="AlphaFoldDB" id="M7ZWH4"/>
<dbReference type="Gene3D" id="2.100.10.30">
    <property type="entry name" value="Jacalin-like lectin domain"/>
    <property type="match status" value="1"/>
</dbReference>